<evidence type="ECO:0000256" key="1">
    <source>
        <dbReference type="ARBA" id="ARBA00003810"/>
    </source>
</evidence>
<dbReference type="GO" id="GO:0016829">
    <property type="term" value="F:lyase activity"/>
    <property type="evidence" value="ECO:0007669"/>
    <property type="project" value="UniProtKB-KW"/>
</dbReference>
<protein>
    <recommendedName>
        <fullName evidence="2">(5-formylfuran-3-yl)methyl phosphate synthase</fullName>
        <ecNumber evidence="2">4.2.3.153</ecNumber>
    </recommendedName>
    <alternativeName>
        <fullName evidence="5">4-(hydroxymethyl)-2-furancarboxaldehyde-phosphate synthase</fullName>
    </alternativeName>
</protein>
<dbReference type="RefSeq" id="WP_317963309.1">
    <property type="nucleotide sequence ID" value="NZ_OX458333.1"/>
</dbReference>
<dbReference type="Proteomes" id="UP001162030">
    <property type="component" value="Chromosome"/>
</dbReference>
<gene>
    <name evidence="7" type="ORF">MSZNOR_3261</name>
</gene>
<name>A0ABM9I4S7_9GAMM</name>
<evidence type="ECO:0000256" key="4">
    <source>
        <dbReference type="ARBA" id="ARBA00023270"/>
    </source>
</evidence>
<dbReference type="InterPro" id="IPR007565">
    <property type="entry name" value="4HFCP_synth"/>
</dbReference>
<keyword evidence="4" id="KW-0704">Schiff base</keyword>
<keyword evidence="3 7" id="KW-0456">Lyase</keyword>
<sequence length="232" mass="23965">MTGMLASVVSLAEALQVREIGVDIIDLKNPAQGALGALPVAEVGRIVGCLNSGPPVSATIGDVPMDPDVVKPAVEAMASTGVDYVKIGFFPGGDWGGVIRGLSPLAGRGVRLVAVLFGDESPELDWIKELATAGFVGAMLDTRDKSKGSLRQACSDDFLRAFVSETRGRGLLCGLAGSLRVPDIAPLLALKPDYLGFRGALCGGERTDALDSESVRAISNLVRGEASSRTAA</sequence>
<dbReference type="EC" id="4.2.3.153" evidence="2"/>
<dbReference type="Pfam" id="PF04476">
    <property type="entry name" value="4HFCP_synth"/>
    <property type="match status" value="1"/>
</dbReference>
<organism evidence="7 8">
    <name type="scientific">Methylocaldum szegediense</name>
    <dbReference type="NCBI Taxonomy" id="73780"/>
    <lineage>
        <taxon>Bacteria</taxon>
        <taxon>Pseudomonadati</taxon>
        <taxon>Pseudomonadota</taxon>
        <taxon>Gammaproteobacteria</taxon>
        <taxon>Methylococcales</taxon>
        <taxon>Methylococcaceae</taxon>
        <taxon>Methylocaldum</taxon>
    </lineage>
</organism>
<accession>A0ABM9I4S7</accession>
<comment type="function">
    <text evidence="1">Catalyzes the formation of 4-(hydroxymethyl)-2-furancarboxaldehyde phosphate (4-HFC-P) from two molecules of glyceraldehyde-3-P (GA-3-P).</text>
</comment>
<dbReference type="EMBL" id="OX458333">
    <property type="protein sequence ID" value="CAI8891850.1"/>
    <property type="molecule type" value="Genomic_DNA"/>
</dbReference>
<proteinExistence type="predicted"/>
<evidence type="ECO:0000256" key="6">
    <source>
        <dbReference type="ARBA" id="ARBA00047628"/>
    </source>
</evidence>
<evidence type="ECO:0000256" key="2">
    <source>
        <dbReference type="ARBA" id="ARBA00012553"/>
    </source>
</evidence>
<dbReference type="PIRSF" id="PIRSF015957">
    <property type="entry name" value="UCP015957"/>
    <property type="match status" value="1"/>
</dbReference>
<evidence type="ECO:0000313" key="7">
    <source>
        <dbReference type="EMBL" id="CAI8891850.1"/>
    </source>
</evidence>
<reference evidence="7 8" key="1">
    <citation type="submission" date="2023-03" db="EMBL/GenBank/DDBJ databases">
        <authorList>
            <person name="Pearce D."/>
        </authorList>
    </citation>
    <scope>NUCLEOTIDE SEQUENCE [LARGE SCALE GENOMIC DNA]</scope>
    <source>
        <strain evidence="7">Msz</strain>
    </source>
</reference>
<evidence type="ECO:0000313" key="8">
    <source>
        <dbReference type="Proteomes" id="UP001162030"/>
    </source>
</evidence>
<keyword evidence="8" id="KW-1185">Reference proteome</keyword>
<evidence type="ECO:0000256" key="3">
    <source>
        <dbReference type="ARBA" id="ARBA00023239"/>
    </source>
</evidence>
<comment type="catalytic activity">
    <reaction evidence="6">
        <text>2 D-glyceraldehyde 3-phosphate = 4-(hydroxymethyl)-2-furancarboxaldehyde phosphate + phosphate + 2 H2O</text>
        <dbReference type="Rhea" id="RHEA:43536"/>
        <dbReference type="ChEBI" id="CHEBI:15377"/>
        <dbReference type="ChEBI" id="CHEBI:43474"/>
        <dbReference type="ChEBI" id="CHEBI:59776"/>
        <dbReference type="ChEBI" id="CHEBI:83407"/>
        <dbReference type="EC" id="4.2.3.153"/>
    </reaction>
</comment>
<evidence type="ECO:0000256" key="5">
    <source>
        <dbReference type="ARBA" id="ARBA00032523"/>
    </source>
</evidence>